<dbReference type="SUPFAM" id="SSF110710">
    <property type="entry name" value="TTHA0583/YokD-like"/>
    <property type="match status" value="1"/>
</dbReference>
<dbReference type="Proteomes" id="UP001519287">
    <property type="component" value="Unassembled WGS sequence"/>
</dbReference>
<comment type="similarity">
    <text evidence="1">Belongs to the UPF0340 family.</text>
</comment>
<dbReference type="NCBIfam" id="TIGR01440">
    <property type="entry name" value="TIGR01440 family protein"/>
    <property type="match status" value="1"/>
</dbReference>
<comment type="caution">
    <text evidence="2">The sequence shown here is derived from an EMBL/GenBank/DDBJ whole genome shotgun (WGS) entry which is preliminary data.</text>
</comment>
<dbReference type="EMBL" id="JAGGLB010000014">
    <property type="protein sequence ID" value="MBP1992581.1"/>
    <property type="molecule type" value="Genomic_DNA"/>
</dbReference>
<sequence>MSDSQLSEIGQAVEINLRELVRIGGLKAGQLLVIGTSTSEVLGYRIGTSGTLNAAEPIYWAADRIAAEFGLYLAFQCCEHLNRALVVEEELLALHRLEPVSAIPVPGAGGSMASYAYRHFKQPVLVESIQANAGIDIGDTLIGMHLRRVAIPVRPPIRFVGEAHVTMAFTRPKLIGGPRAVYTEQAADEAISKSISQAAKQPVRAGKSLEASENQMAAIVSETDNCK</sequence>
<evidence type="ECO:0000256" key="1">
    <source>
        <dbReference type="HAMAP-Rule" id="MF_00800"/>
    </source>
</evidence>
<dbReference type="Pfam" id="PF04260">
    <property type="entry name" value="DUF436"/>
    <property type="match status" value="1"/>
</dbReference>
<dbReference type="Gene3D" id="3.40.50.10360">
    <property type="entry name" value="Hypothetical protein TT1679"/>
    <property type="match status" value="1"/>
</dbReference>
<dbReference type="HAMAP" id="MF_00800">
    <property type="entry name" value="UPF0340"/>
    <property type="match status" value="1"/>
</dbReference>
<proteinExistence type="inferred from homology"/>
<evidence type="ECO:0000313" key="3">
    <source>
        <dbReference type="Proteomes" id="UP001519287"/>
    </source>
</evidence>
<dbReference type="RefSeq" id="WP_209973715.1">
    <property type="nucleotide sequence ID" value="NZ_JAGGLB010000014.1"/>
</dbReference>
<evidence type="ECO:0000313" key="2">
    <source>
        <dbReference type="EMBL" id="MBP1992581.1"/>
    </source>
</evidence>
<dbReference type="InterPro" id="IPR028345">
    <property type="entry name" value="Antibiotic_NAT-like"/>
</dbReference>
<keyword evidence="3" id="KW-1185">Reference proteome</keyword>
<protein>
    <recommendedName>
        <fullName evidence="1">UPF0340 protein J2Z66_004190</fullName>
    </recommendedName>
</protein>
<name>A0ABS4J008_9BACL</name>
<reference evidence="2 3" key="1">
    <citation type="submission" date="2021-03" db="EMBL/GenBank/DDBJ databases">
        <title>Genomic Encyclopedia of Type Strains, Phase IV (KMG-IV): sequencing the most valuable type-strain genomes for metagenomic binning, comparative biology and taxonomic classification.</title>
        <authorList>
            <person name="Goeker M."/>
        </authorList>
    </citation>
    <scope>NUCLEOTIDE SEQUENCE [LARGE SCALE GENOMIC DNA]</scope>
    <source>
        <strain evidence="2 3">DSM 26048</strain>
    </source>
</reference>
<accession>A0ABS4J008</accession>
<organism evidence="2 3">
    <name type="scientific">Paenibacillus eucommiae</name>
    <dbReference type="NCBI Taxonomy" id="1355755"/>
    <lineage>
        <taxon>Bacteria</taxon>
        <taxon>Bacillati</taxon>
        <taxon>Bacillota</taxon>
        <taxon>Bacilli</taxon>
        <taxon>Bacillales</taxon>
        <taxon>Paenibacillaceae</taxon>
        <taxon>Paenibacillus</taxon>
    </lineage>
</organism>
<dbReference type="InterPro" id="IPR006340">
    <property type="entry name" value="DUF436"/>
</dbReference>
<gene>
    <name evidence="2" type="ORF">J2Z66_004190</name>
</gene>